<dbReference type="InterPro" id="IPR007815">
    <property type="entry name" value="Emycin_Estase"/>
</dbReference>
<dbReference type="Gene3D" id="3.40.1660.10">
    <property type="entry name" value="EreA-like (biosynthetic domain)"/>
    <property type="match status" value="1"/>
</dbReference>
<comment type="caution">
    <text evidence="1">The sequence shown here is derived from an EMBL/GenBank/DDBJ whole genome shotgun (WGS) entry which is preliminary data.</text>
</comment>
<dbReference type="EMBL" id="BNAL01000076">
    <property type="protein sequence ID" value="GHG13073.1"/>
    <property type="molecule type" value="Genomic_DNA"/>
</dbReference>
<accession>A0ABQ3KCR1</accession>
<dbReference type="Pfam" id="PF05139">
    <property type="entry name" value="Erythro_esteras"/>
    <property type="match status" value="1"/>
</dbReference>
<sequence length="227" mass="25356">MDASQSVGGTSEAQQLRLLADDLLTLLQRERPRLEHLPGFWKAELHARTALGLLRYHANMARPDAARKTPDRLATMLSLRDLMMADNLQAIAEREREHGPTLVFAHNLHLQREVSGLWMGEQRMEWWSAGAQLSRRLGTDYAFIASGMGRATTMGIGDPAHDTPEGQLMQLPDQISLLTRAELNVRLDAPLTKRTDFPPQAFPLKPETLSGVDGLLFVKDAMLKLSE</sequence>
<dbReference type="Proteomes" id="UP000632154">
    <property type="component" value="Unassembled WGS sequence"/>
</dbReference>
<dbReference type="SUPFAM" id="SSF159501">
    <property type="entry name" value="EreA/ChaN-like"/>
    <property type="match status" value="1"/>
</dbReference>
<protein>
    <recommendedName>
        <fullName evidence="3">Erythromycin esterase</fullName>
    </recommendedName>
</protein>
<organism evidence="1 2">
    <name type="scientific">Deinococcus piscis</name>
    <dbReference type="NCBI Taxonomy" id="394230"/>
    <lineage>
        <taxon>Bacteria</taxon>
        <taxon>Thermotogati</taxon>
        <taxon>Deinococcota</taxon>
        <taxon>Deinococci</taxon>
        <taxon>Deinococcales</taxon>
        <taxon>Deinococcaceae</taxon>
        <taxon>Deinococcus</taxon>
    </lineage>
</organism>
<dbReference type="Gene3D" id="1.20.1440.30">
    <property type="entry name" value="Biosynthetic Protein domain"/>
    <property type="match status" value="1"/>
</dbReference>
<dbReference type="InterPro" id="IPR052036">
    <property type="entry name" value="Hydrolase/PRTase-associated"/>
</dbReference>
<proteinExistence type="predicted"/>
<reference evidence="2" key="1">
    <citation type="journal article" date="2019" name="Int. J. Syst. Evol. Microbiol.">
        <title>The Global Catalogue of Microorganisms (GCM) 10K type strain sequencing project: providing services to taxonomists for standard genome sequencing and annotation.</title>
        <authorList>
            <consortium name="The Broad Institute Genomics Platform"/>
            <consortium name="The Broad Institute Genome Sequencing Center for Infectious Disease"/>
            <person name="Wu L."/>
            <person name="Ma J."/>
        </authorList>
    </citation>
    <scope>NUCLEOTIDE SEQUENCE [LARGE SCALE GENOMIC DNA]</scope>
    <source>
        <strain evidence="2">CGMCC 1.18439</strain>
    </source>
</reference>
<keyword evidence="2" id="KW-1185">Reference proteome</keyword>
<evidence type="ECO:0008006" key="3">
    <source>
        <dbReference type="Google" id="ProtNLM"/>
    </source>
</evidence>
<gene>
    <name evidence="1" type="ORF">GCM10017783_26120</name>
</gene>
<name>A0ABQ3KCR1_9DEIO</name>
<dbReference type="PANTHER" id="PTHR31299:SF0">
    <property type="entry name" value="ESTERASE, PUTATIVE (AFU_ORTHOLOGUE AFUA_1G05850)-RELATED"/>
    <property type="match status" value="1"/>
</dbReference>
<evidence type="ECO:0000313" key="2">
    <source>
        <dbReference type="Proteomes" id="UP000632154"/>
    </source>
</evidence>
<evidence type="ECO:0000313" key="1">
    <source>
        <dbReference type="EMBL" id="GHG13073.1"/>
    </source>
</evidence>
<dbReference type="PANTHER" id="PTHR31299">
    <property type="entry name" value="ESTERASE, PUTATIVE (AFU_ORTHOLOGUE AFUA_1G05850)-RELATED"/>
    <property type="match status" value="1"/>
</dbReference>